<sequence>MAAGSASFALARRGCDVARASLRLGVGRGAVSVRSKVGFRAKHTQVARSHVSCAQLEPKHPCATTCPCFENVKGGKPWPVDFSVDSSTIAEYANCEPTPLRLEEVLAMRDTQGTMHLLQKELKVRLAIRIAHLDSLEDVGTIEALRCARARLVRSFQDVRDASLGNATPEEFVSVIKMLKLRHSDQIQRLTQGMQEMKRLRTQRGEAEEDAVEVIDSFLNRFVLSRIGIEMLNSQYLALFKKKSGIVDPHCDPCAIAKLAASHARRIAMSEFDFPLPEVEISFFGLESARTLPLVPSYLLYILMELLKNSFGAVGEKQKRLLQAGLPAGQMDPIVIRVASDEAQVVLDIFDRGGGIPFQHQPHIWSYMYSTRSRSAPDGNEACTPLGGFGVGLPLSRLYAEYIGGSLHLMSMPNFGTHAFLFLQRCSSRKEGMPTYVNWLRKRALLDELHDMEARKRAAADIEDYAEALRLKGLAAEARGKLTRLDRWG</sequence>
<gene>
    <name evidence="9" type="ORF">PGLA1383_LOCUS17612</name>
    <name evidence="10" type="ORF">PGLA2088_LOCUS25099</name>
</gene>
<dbReference type="InterPro" id="IPR005467">
    <property type="entry name" value="His_kinase_dom"/>
</dbReference>
<dbReference type="Pfam" id="PF10436">
    <property type="entry name" value="BCDHK_Adom3"/>
    <property type="match status" value="1"/>
</dbReference>
<dbReference type="Gene3D" id="1.20.140.20">
    <property type="entry name" value="Alpha-ketoacid/pyruvate dehydrogenase kinase, N-terminal domain"/>
    <property type="match status" value="1"/>
</dbReference>
<dbReference type="GO" id="GO:0004740">
    <property type="term" value="F:pyruvate dehydrogenase (acetyl-transferring) kinase activity"/>
    <property type="evidence" value="ECO:0007669"/>
    <property type="project" value="TreeGrafter"/>
</dbReference>
<dbReference type="Proteomes" id="UP000654075">
    <property type="component" value="Unassembled WGS sequence"/>
</dbReference>
<dbReference type="GO" id="GO:0005759">
    <property type="term" value="C:mitochondrial matrix"/>
    <property type="evidence" value="ECO:0007669"/>
    <property type="project" value="UniProtKB-SubCell"/>
</dbReference>
<dbReference type="InterPro" id="IPR003594">
    <property type="entry name" value="HATPase_dom"/>
</dbReference>
<keyword evidence="4 7" id="KW-0418">Kinase</keyword>
<accession>A0A813JZP6</accession>
<proteinExistence type="inferred from homology"/>
<dbReference type="Proteomes" id="UP000626109">
    <property type="component" value="Unassembled WGS sequence"/>
</dbReference>
<dbReference type="AlphaFoldDB" id="A0A813JZP6"/>
<evidence type="ECO:0000256" key="6">
    <source>
        <dbReference type="ARBA" id="ARBA00023128"/>
    </source>
</evidence>
<dbReference type="OMA" id="HLMSMPN"/>
<dbReference type="OrthoDB" id="241648at2759"/>
<dbReference type="EMBL" id="CAJNNV010010918">
    <property type="protein sequence ID" value="CAE8599252.1"/>
    <property type="molecule type" value="Genomic_DNA"/>
</dbReference>
<comment type="similarity">
    <text evidence="1 7">Belongs to the PDK/BCKDK protein kinase family.</text>
</comment>
<name>A0A813JZP6_POLGL</name>
<feature type="domain" description="Histidine kinase" evidence="8">
    <location>
        <begin position="299"/>
        <end position="427"/>
    </location>
</feature>
<dbReference type="EMBL" id="CAJNNW010026624">
    <property type="protein sequence ID" value="CAE8686685.1"/>
    <property type="molecule type" value="Genomic_DNA"/>
</dbReference>
<dbReference type="EC" id="2.7.11.-" evidence="7"/>
<evidence type="ECO:0000313" key="9">
    <source>
        <dbReference type="EMBL" id="CAE8599252.1"/>
    </source>
</evidence>
<dbReference type="Gene3D" id="3.30.565.10">
    <property type="entry name" value="Histidine kinase-like ATPase, C-terminal domain"/>
    <property type="match status" value="1"/>
</dbReference>
<dbReference type="SUPFAM" id="SSF69012">
    <property type="entry name" value="alpha-ketoacid dehydrogenase kinase, N-terminal domain"/>
    <property type="match status" value="1"/>
</dbReference>
<dbReference type="InterPro" id="IPR039028">
    <property type="entry name" value="BCKD/PDK"/>
</dbReference>
<dbReference type="SMART" id="SM00387">
    <property type="entry name" value="HATPase_c"/>
    <property type="match status" value="1"/>
</dbReference>
<organism evidence="10 11">
    <name type="scientific">Polarella glacialis</name>
    <name type="common">Dinoflagellate</name>
    <dbReference type="NCBI Taxonomy" id="89957"/>
    <lineage>
        <taxon>Eukaryota</taxon>
        <taxon>Sar</taxon>
        <taxon>Alveolata</taxon>
        <taxon>Dinophyceae</taxon>
        <taxon>Suessiales</taxon>
        <taxon>Suessiaceae</taxon>
        <taxon>Polarella</taxon>
    </lineage>
</organism>
<dbReference type="PROSITE" id="PS50109">
    <property type="entry name" value="HIS_KIN"/>
    <property type="match status" value="1"/>
</dbReference>
<dbReference type="InterPro" id="IPR018955">
    <property type="entry name" value="BCDHK/PDK_N"/>
</dbReference>
<dbReference type="GO" id="GO:0005524">
    <property type="term" value="F:ATP binding"/>
    <property type="evidence" value="ECO:0007669"/>
    <property type="project" value="UniProtKB-UniRule"/>
</dbReference>
<evidence type="ECO:0000313" key="11">
    <source>
        <dbReference type="Proteomes" id="UP000626109"/>
    </source>
</evidence>
<dbReference type="InterPro" id="IPR036890">
    <property type="entry name" value="HATPase_C_sf"/>
</dbReference>
<keyword evidence="5 7" id="KW-0067">ATP-binding</keyword>
<dbReference type="InterPro" id="IPR036784">
    <property type="entry name" value="AK/P_DHK_N_sf"/>
</dbReference>
<evidence type="ECO:0000259" key="8">
    <source>
        <dbReference type="PROSITE" id="PS50109"/>
    </source>
</evidence>
<keyword evidence="6 7" id="KW-0496">Mitochondrion</keyword>
<evidence type="ECO:0000256" key="1">
    <source>
        <dbReference type="ARBA" id="ARBA00006155"/>
    </source>
</evidence>
<evidence type="ECO:0000256" key="7">
    <source>
        <dbReference type="RuleBase" id="RU366032"/>
    </source>
</evidence>
<dbReference type="Pfam" id="PF02518">
    <property type="entry name" value="HATPase_c"/>
    <property type="match status" value="1"/>
</dbReference>
<comment type="subcellular location">
    <subcellularLocation>
        <location evidence="7">Mitochondrion matrix</location>
    </subcellularLocation>
</comment>
<comment type="caution">
    <text evidence="10">The sequence shown here is derived from an EMBL/GenBank/DDBJ whole genome shotgun (WGS) entry which is preliminary data.</text>
</comment>
<evidence type="ECO:0000313" key="12">
    <source>
        <dbReference type="Proteomes" id="UP000654075"/>
    </source>
</evidence>
<evidence type="ECO:0000256" key="4">
    <source>
        <dbReference type="ARBA" id="ARBA00022777"/>
    </source>
</evidence>
<reference evidence="10" key="1">
    <citation type="submission" date="2021-02" db="EMBL/GenBank/DDBJ databases">
        <authorList>
            <person name="Dougan E. K."/>
            <person name="Rhodes N."/>
            <person name="Thang M."/>
            <person name="Chan C."/>
        </authorList>
    </citation>
    <scope>NUCLEOTIDE SEQUENCE</scope>
</reference>
<keyword evidence="3 7" id="KW-0547">Nucleotide-binding</keyword>
<dbReference type="SUPFAM" id="SSF55874">
    <property type="entry name" value="ATPase domain of HSP90 chaperone/DNA topoisomerase II/histidine kinase"/>
    <property type="match status" value="1"/>
</dbReference>
<dbReference type="PANTHER" id="PTHR11947">
    <property type="entry name" value="PYRUVATE DEHYDROGENASE KINASE"/>
    <property type="match status" value="1"/>
</dbReference>
<dbReference type="GO" id="GO:0010906">
    <property type="term" value="P:regulation of glucose metabolic process"/>
    <property type="evidence" value="ECO:0007669"/>
    <property type="project" value="TreeGrafter"/>
</dbReference>
<keyword evidence="2 7" id="KW-0808">Transferase</keyword>
<evidence type="ECO:0000256" key="3">
    <source>
        <dbReference type="ARBA" id="ARBA00022741"/>
    </source>
</evidence>
<evidence type="ECO:0000256" key="5">
    <source>
        <dbReference type="ARBA" id="ARBA00022840"/>
    </source>
</evidence>
<keyword evidence="12" id="KW-1185">Reference proteome</keyword>
<protein>
    <recommendedName>
        <fullName evidence="7">Protein-serine/threonine kinase</fullName>
        <ecNumber evidence="7">2.7.11.-</ecNumber>
    </recommendedName>
</protein>
<evidence type="ECO:0000256" key="2">
    <source>
        <dbReference type="ARBA" id="ARBA00022679"/>
    </source>
</evidence>
<evidence type="ECO:0000313" key="10">
    <source>
        <dbReference type="EMBL" id="CAE8686685.1"/>
    </source>
</evidence>